<evidence type="ECO:0000256" key="2">
    <source>
        <dbReference type="SAM" id="SignalP"/>
    </source>
</evidence>
<feature type="chain" id="PRO_5046641163" evidence="2">
    <location>
        <begin position="22"/>
        <end position="266"/>
    </location>
</feature>
<keyword evidence="5" id="KW-1185">Reference proteome</keyword>
<dbReference type="EMBL" id="CP071090">
    <property type="protein sequence ID" value="QSQ21373.1"/>
    <property type="molecule type" value="Genomic_DNA"/>
</dbReference>
<dbReference type="Proteomes" id="UP000662747">
    <property type="component" value="Chromosome"/>
</dbReference>
<keyword evidence="2" id="KW-0732">Signal</keyword>
<accession>A0ABX7NSE7</accession>
<sequence>MKRWMGWMLAGSLATGGSAFAQHEEGQTQPSEERSGQKPDGTLNGTDDTQSMFRMGEAQAIDKGESAMSGTPGTGGSGQQAMQGAQPDAAGMKLMDEGLLPIPTDEKAFLEVLHHGNQSEVQMGMLAQQRGSSQGVKDYGAKLVKDHQAADQKLMAYAQKKNLQLGEPKADNDFAKVMKNADEAEMAKLQSLHGPAFDRAYLANMVSEHDADVAKVMAGQKQFASNAELKKELDGLLPTLKQHREQAYNLLGQEKPRQARTPAKSR</sequence>
<dbReference type="Gene3D" id="1.20.1260.10">
    <property type="match status" value="1"/>
</dbReference>
<dbReference type="Pfam" id="PF13628">
    <property type="entry name" value="DUF4142"/>
    <property type="match status" value="1"/>
</dbReference>
<organism evidence="4 5">
    <name type="scientific">Pyxidicoccus parkwayensis</name>
    <dbReference type="NCBI Taxonomy" id="2813578"/>
    <lineage>
        <taxon>Bacteria</taxon>
        <taxon>Pseudomonadati</taxon>
        <taxon>Myxococcota</taxon>
        <taxon>Myxococcia</taxon>
        <taxon>Myxococcales</taxon>
        <taxon>Cystobacterineae</taxon>
        <taxon>Myxococcaceae</taxon>
        <taxon>Pyxidicoccus</taxon>
    </lineage>
</organism>
<dbReference type="RefSeq" id="WP_206722951.1">
    <property type="nucleotide sequence ID" value="NZ_CP071090.1"/>
</dbReference>
<evidence type="ECO:0000256" key="1">
    <source>
        <dbReference type="SAM" id="MobiDB-lite"/>
    </source>
</evidence>
<evidence type="ECO:0000259" key="3">
    <source>
        <dbReference type="Pfam" id="PF13628"/>
    </source>
</evidence>
<evidence type="ECO:0000313" key="4">
    <source>
        <dbReference type="EMBL" id="QSQ21373.1"/>
    </source>
</evidence>
<dbReference type="InterPro" id="IPR025419">
    <property type="entry name" value="DUF4142"/>
</dbReference>
<feature type="signal peptide" evidence="2">
    <location>
        <begin position="1"/>
        <end position="21"/>
    </location>
</feature>
<gene>
    <name evidence="4" type="ORF">JY651_40335</name>
</gene>
<reference evidence="4 5" key="1">
    <citation type="submission" date="2021-02" db="EMBL/GenBank/DDBJ databases">
        <title>De Novo genome assembly of isolated myxobacteria.</title>
        <authorList>
            <person name="Stevens D.C."/>
        </authorList>
    </citation>
    <scope>NUCLEOTIDE SEQUENCE [LARGE SCALE GENOMIC DNA]</scope>
    <source>
        <strain evidence="5">SCPEA02</strain>
    </source>
</reference>
<feature type="domain" description="DUF4142" evidence="3">
    <location>
        <begin position="106"/>
        <end position="250"/>
    </location>
</feature>
<dbReference type="PANTHER" id="PTHR38593">
    <property type="entry name" value="BLR2558 PROTEIN"/>
    <property type="match status" value="1"/>
</dbReference>
<feature type="compositionally biased region" description="Basic and acidic residues" evidence="1">
    <location>
        <begin position="22"/>
        <end position="37"/>
    </location>
</feature>
<feature type="compositionally biased region" description="Polar residues" evidence="1">
    <location>
        <begin position="43"/>
        <end position="52"/>
    </location>
</feature>
<name>A0ABX7NSE7_9BACT</name>
<dbReference type="PANTHER" id="PTHR38593:SF1">
    <property type="entry name" value="BLR2558 PROTEIN"/>
    <property type="match status" value="1"/>
</dbReference>
<dbReference type="InterPro" id="IPR012347">
    <property type="entry name" value="Ferritin-like"/>
</dbReference>
<protein>
    <submittedName>
        <fullName evidence="4">DUF4142 domain-containing protein</fullName>
    </submittedName>
</protein>
<proteinExistence type="predicted"/>
<feature type="region of interest" description="Disordered" evidence="1">
    <location>
        <begin position="16"/>
        <end position="87"/>
    </location>
</feature>
<evidence type="ECO:0000313" key="5">
    <source>
        <dbReference type="Proteomes" id="UP000662747"/>
    </source>
</evidence>